<dbReference type="GO" id="GO:0005789">
    <property type="term" value="C:endoplasmic reticulum membrane"/>
    <property type="evidence" value="ECO:0007669"/>
    <property type="project" value="TreeGrafter"/>
</dbReference>
<evidence type="ECO:0000259" key="3">
    <source>
        <dbReference type="Pfam" id="PF10277"/>
    </source>
</evidence>
<feature type="transmembrane region" description="Helical" evidence="2">
    <location>
        <begin position="187"/>
        <end position="204"/>
    </location>
</feature>
<dbReference type="PANTHER" id="PTHR12892:SF17">
    <property type="entry name" value="POST-GPI ATTACHMENT TO PROTEINS FACTOR 2-LIKE"/>
    <property type="match status" value="1"/>
</dbReference>
<dbReference type="GO" id="GO:0006506">
    <property type="term" value="P:GPI anchor biosynthetic process"/>
    <property type="evidence" value="ECO:0007669"/>
    <property type="project" value="TreeGrafter"/>
</dbReference>
<evidence type="ECO:0000256" key="1">
    <source>
        <dbReference type="SAM" id="MobiDB-lite"/>
    </source>
</evidence>
<reference evidence="4" key="1">
    <citation type="journal article" date="2019" name="bioRxiv">
        <title>The Genome of the Zebra Mussel, Dreissena polymorpha: A Resource for Invasive Species Research.</title>
        <authorList>
            <person name="McCartney M.A."/>
            <person name="Auch B."/>
            <person name="Kono T."/>
            <person name="Mallez S."/>
            <person name="Zhang Y."/>
            <person name="Obille A."/>
            <person name="Becker A."/>
            <person name="Abrahante J.E."/>
            <person name="Garbe J."/>
            <person name="Badalamenti J.P."/>
            <person name="Herman A."/>
            <person name="Mangelson H."/>
            <person name="Liachko I."/>
            <person name="Sullivan S."/>
            <person name="Sone E.D."/>
            <person name="Koren S."/>
            <person name="Silverstein K.A.T."/>
            <person name="Beckman K.B."/>
            <person name="Gohl D.M."/>
        </authorList>
    </citation>
    <scope>NUCLEOTIDE SEQUENCE</scope>
    <source>
        <strain evidence="4">Duluth1</strain>
        <tissue evidence="4">Whole animal</tissue>
    </source>
</reference>
<reference evidence="4" key="2">
    <citation type="submission" date="2020-11" db="EMBL/GenBank/DDBJ databases">
        <authorList>
            <person name="McCartney M.A."/>
            <person name="Auch B."/>
            <person name="Kono T."/>
            <person name="Mallez S."/>
            <person name="Becker A."/>
            <person name="Gohl D.M."/>
            <person name="Silverstein K.A.T."/>
            <person name="Koren S."/>
            <person name="Bechman K.B."/>
            <person name="Herman A."/>
            <person name="Abrahante J.E."/>
            <person name="Garbe J."/>
        </authorList>
    </citation>
    <scope>NUCLEOTIDE SEQUENCE</scope>
    <source>
        <strain evidence="4">Duluth1</strain>
        <tissue evidence="4">Whole animal</tissue>
    </source>
</reference>
<proteinExistence type="predicted"/>
<gene>
    <name evidence="4" type="ORF">DPMN_108202</name>
</gene>
<evidence type="ECO:0000256" key="2">
    <source>
        <dbReference type="SAM" id="Phobius"/>
    </source>
</evidence>
<feature type="compositionally biased region" description="Low complexity" evidence="1">
    <location>
        <begin position="272"/>
        <end position="284"/>
    </location>
</feature>
<feature type="transmembrane region" description="Helical" evidence="2">
    <location>
        <begin position="72"/>
        <end position="93"/>
    </location>
</feature>
<keyword evidence="5" id="KW-1185">Reference proteome</keyword>
<feature type="transmembrane region" description="Helical" evidence="2">
    <location>
        <begin position="113"/>
        <end position="135"/>
    </location>
</feature>
<dbReference type="InterPro" id="IPR039545">
    <property type="entry name" value="PGAP2"/>
</dbReference>
<dbReference type="InterPro" id="IPR019402">
    <property type="entry name" value="CWH43_N"/>
</dbReference>
<feature type="region of interest" description="Disordered" evidence="1">
    <location>
        <begin position="261"/>
        <end position="319"/>
    </location>
</feature>
<accession>A0A9D4QKY3</accession>
<feature type="transmembrane region" description="Helical" evidence="2">
    <location>
        <begin position="20"/>
        <end position="40"/>
    </location>
</feature>
<evidence type="ECO:0000313" key="5">
    <source>
        <dbReference type="Proteomes" id="UP000828390"/>
    </source>
</evidence>
<sequence>MGVSKLNVSDNLLRIPFFRYAVITVSLPAISLAYCFWSAYLFRSDEVNDTDCNVTNTIPSASAVTGIRPQAYVWRICIGLHTTPRFFVGIMYYNYYNKSLPHIKQNLQGLFRFLMRLCFFLYTVECSCLQIVSCISNKENYPLHEKIFIGFMVASIAHMVFGTILYRWSKYGPMTQLEAKSYFWKKFHLLWISLSTVGLLWFFFQHRVHCVPGAFSYFSVFEYMIAYANMGYHVTGYFDFYDKYLIAGSVSQPVTNGSSILSAESSQPVTNGSSILSEESSGDSALQSNMSNGTSPSPTTNGTPSLRSRIPVGNKNKAH</sequence>
<keyword evidence="2" id="KW-0812">Transmembrane</keyword>
<dbReference type="OrthoDB" id="68581at2759"/>
<feature type="domain" description="CWH43-like N-terminal" evidence="3">
    <location>
        <begin position="19"/>
        <end position="242"/>
    </location>
</feature>
<comment type="caution">
    <text evidence="4">The sequence shown here is derived from an EMBL/GenBank/DDBJ whole genome shotgun (WGS) entry which is preliminary data.</text>
</comment>
<dbReference type="EMBL" id="JAIWYP010000004">
    <property type="protein sequence ID" value="KAH3834869.1"/>
    <property type="molecule type" value="Genomic_DNA"/>
</dbReference>
<keyword evidence="2" id="KW-0472">Membrane</keyword>
<feature type="transmembrane region" description="Helical" evidence="2">
    <location>
        <begin position="147"/>
        <end position="166"/>
    </location>
</feature>
<feature type="compositionally biased region" description="Low complexity" evidence="1">
    <location>
        <begin position="291"/>
        <end position="305"/>
    </location>
</feature>
<feature type="compositionally biased region" description="Polar residues" evidence="1">
    <location>
        <begin position="261"/>
        <end position="271"/>
    </location>
</feature>
<dbReference type="Proteomes" id="UP000828390">
    <property type="component" value="Unassembled WGS sequence"/>
</dbReference>
<name>A0A9D4QKY3_DREPO</name>
<dbReference type="GO" id="GO:0000139">
    <property type="term" value="C:Golgi membrane"/>
    <property type="evidence" value="ECO:0007669"/>
    <property type="project" value="InterPro"/>
</dbReference>
<dbReference type="AlphaFoldDB" id="A0A9D4QKY3"/>
<organism evidence="4 5">
    <name type="scientific">Dreissena polymorpha</name>
    <name type="common">Zebra mussel</name>
    <name type="synonym">Mytilus polymorpha</name>
    <dbReference type="NCBI Taxonomy" id="45954"/>
    <lineage>
        <taxon>Eukaryota</taxon>
        <taxon>Metazoa</taxon>
        <taxon>Spiralia</taxon>
        <taxon>Lophotrochozoa</taxon>
        <taxon>Mollusca</taxon>
        <taxon>Bivalvia</taxon>
        <taxon>Autobranchia</taxon>
        <taxon>Heteroconchia</taxon>
        <taxon>Euheterodonta</taxon>
        <taxon>Imparidentia</taxon>
        <taxon>Neoheterodontei</taxon>
        <taxon>Myida</taxon>
        <taxon>Dreissenoidea</taxon>
        <taxon>Dreissenidae</taxon>
        <taxon>Dreissena</taxon>
    </lineage>
</organism>
<dbReference type="PANTHER" id="PTHR12892">
    <property type="entry name" value="FGF RECEPTOR ACTIVATING PROTEIN 1"/>
    <property type="match status" value="1"/>
</dbReference>
<evidence type="ECO:0000313" key="4">
    <source>
        <dbReference type="EMBL" id="KAH3834869.1"/>
    </source>
</evidence>
<keyword evidence="2" id="KW-1133">Transmembrane helix</keyword>
<dbReference type="Pfam" id="PF10277">
    <property type="entry name" value="Frag1"/>
    <property type="match status" value="1"/>
</dbReference>
<protein>
    <recommendedName>
        <fullName evidence="3">CWH43-like N-terminal domain-containing protein</fullName>
    </recommendedName>
</protein>